<name>A0A7Y0EWT8_9BIFI</name>
<proteinExistence type="predicted"/>
<protein>
    <submittedName>
        <fullName evidence="2">Uncharacterized protein</fullName>
    </submittedName>
</protein>
<accession>A0A7Y0EWT8</accession>
<evidence type="ECO:0000256" key="1">
    <source>
        <dbReference type="SAM" id="Phobius"/>
    </source>
</evidence>
<feature type="transmembrane region" description="Helical" evidence="1">
    <location>
        <begin position="12"/>
        <end position="32"/>
    </location>
</feature>
<sequence>MGYSFVCSRRGVRYFVLLCNGFVLNFSTFVVAPNGK</sequence>
<keyword evidence="1" id="KW-1133">Transmembrane helix</keyword>
<keyword evidence="1" id="KW-0472">Membrane</keyword>
<keyword evidence="1" id="KW-0812">Transmembrane</keyword>
<gene>
    <name evidence="2" type="ORF">G1C97_0816</name>
</gene>
<reference evidence="2 3" key="1">
    <citation type="submission" date="2020-02" db="EMBL/GenBank/DDBJ databases">
        <title>Characterization of phylogenetic diversity of novel bifidobacterial species isolated in Czech ZOOs.</title>
        <authorList>
            <person name="Lugli G.A."/>
            <person name="Vera N.B."/>
            <person name="Ventura M."/>
        </authorList>
    </citation>
    <scope>NUCLEOTIDE SEQUENCE [LARGE SCALE GENOMIC DNA]</scope>
    <source>
        <strain evidence="2 3">DSM 109959</strain>
    </source>
</reference>
<evidence type="ECO:0000313" key="2">
    <source>
        <dbReference type="EMBL" id="NMM97867.1"/>
    </source>
</evidence>
<dbReference type="EMBL" id="JAAIIG010000003">
    <property type="protein sequence ID" value="NMM97867.1"/>
    <property type="molecule type" value="Genomic_DNA"/>
</dbReference>
<evidence type="ECO:0000313" key="3">
    <source>
        <dbReference type="Proteomes" id="UP000543419"/>
    </source>
</evidence>
<comment type="caution">
    <text evidence="2">The sequence shown here is derived from an EMBL/GenBank/DDBJ whole genome shotgun (WGS) entry which is preliminary data.</text>
</comment>
<dbReference type="Proteomes" id="UP000543419">
    <property type="component" value="Unassembled WGS sequence"/>
</dbReference>
<keyword evidence="3" id="KW-1185">Reference proteome</keyword>
<organism evidence="2 3">
    <name type="scientific">Bifidobacterium olomucense</name>
    <dbReference type="NCBI Taxonomy" id="2675324"/>
    <lineage>
        <taxon>Bacteria</taxon>
        <taxon>Bacillati</taxon>
        <taxon>Actinomycetota</taxon>
        <taxon>Actinomycetes</taxon>
        <taxon>Bifidobacteriales</taxon>
        <taxon>Bifidobacteriaceae</taxon>
        <taxon>Bifidobacterium</taxon>
    </lineage>
</organism>
<dbReference type="AlphaFoldDB" id="A0A7Y0EWT8"/>